<name>A0A015UBQ3_BACFG</name>
<comment type="caution">
    <text evidence="1">The sequence shown here is derived from an EMBL/GenBank/DDBJ whole genome shotgun (WGS) entry which is preliminary data.</text>
</comment>
<dbReference type="EMBL" id="JGDB01000021">
    <property type="protein sequence ID" value="EXY92262.1"/>
    <property type="molecule type" value="Genomic_DNA"/>
</dbReference>
<reference evidence="1 2" key="1">
    <citation type="submission" date="2014-02" db="EMBL/GenBank/DDBJ databases">
        <authorList>
            <person name="Sears C."/>
            <person name="Carroll K."/>
            <person name="Sack B.R."/>
            <person name="Qadri F."/>
            <person name="Myers L.L."/>
            <person name="Chung G.-T."/>
            <person name="Escheverria P."/>
            <person name="Fraser C.M."/>
            <person name="Sadzewicz L."/>
            <person name="Shefchek K.A."/>
            <person name="Tallon L."/>
            <person name="Das S.P."/>
            <person name="Daugherty S."/>
            <person name="Mongodin E.F."/>
        </authorList>
    </citation>
    <scope>NUCLEOTIDE SEQUENCE [LARGE SCALE GENOMIC DNA]</scope>
    <source>
        <strain evidence="2">3998T(B)3</strain>
    </source>
</reference>
<accession>A0A015UBQ3</accession>
<evidence type="ECO:0000313" key="2">
    <source>
        <dbReference type="Proteomes" id="UP000020773"/>
    </source>
</evidence>
<dbReference type="Proteomes" id="UP000020773">
    <property type="component" value="Unassembled WGS sequence"/>
</dbReference>
<dbReference type="PATRIC" id="fig|1339316.3.peg.1011"/>
<evidence type="ECO:0000313" key="1">
    <source>
        <dbReference type="EMBL" id="EXY92262.1"/>
    </source>
</evidence>
<protein>
    <submittedName>
        <fullName evidence="1">Uncharacterized protein</fullName>
    </submittedName>
</protein>
<organism evidence="1 2">
    <name type="scientific">Bacteroides fragilis str. 3998T(B)3</name>
    <dbReference type="NCBI Taxonomy" id="1339316"/>
    <lineage>
        <taxon>Bacteria</taxon>
        <taxon>Pseudomonadati</taxon>
        <taxon>Bacteroidota</taxon>
        <taxon>Bacteroidia</taxon>
        <taxon>Bacteroidales</taxon>
        <taxon>Bacteroidaceae</taxon>
        <taxon>Bacteroides</taxon>
    </lineage>
</organism>
<dbReference type="AlphaFoldDB" id="A0A015UBQ3"/>
<gene>
    <name evidence="1" type="ORF">M125_1042</name>
</gene>
<sequence>MTCPNVVREVENVNCANDHWIGAAAKRRTSDALSSLGL</sequence>
<proteinExistence type="predicted"/>